<dbReference type="PANTHER" id="PTHR43791:SF64">
    <property type="entry name" value="MAJOR FACILITATOR SUPERFAMILY (MFS) PROFILE DOMAIN-CONTAINING PROTEIN"/>
    <property type="match status" value="1"/>
</dbReference>
<evidence type="ECO:0000256" key="3">
    <source>
        <dbReference type="ARBA" id="ARBA00022692"/>
    </source>
</evidence>
<gene>
    <name evidence="7" type="ORF">Moror_17224</name>
</gene>
<keyword evidence="2" id="KW-0813">Transport</keyword>
<evidence type="ECO:0000256" key="1">
    <source>
        <dbReference type="ARBA" id="ARBA00004141"/>
    </source>
</evidence>
<feature type="transmembrane region" description="Helical" evidence="6">
    <location>
        <begin position="12"/>
        <end position="34"/>
    </location>
</feature>
<protein>
    <submittedName>
        <fullName evidence="7">Major facilitator superfamily transporter</fullName>
    </submittedName>
</protein>
<keyword evidence="3 6" id="KW-0812">Transmembrane</keyword>
<proteinExistence type="predicted"/>
<dbReference type="Proteomes" id="UP000017559">
    <property type="component" value="Unassembled WGS sequence"/>
</dbReference>
<dbReference type="Gene3D" id="1.20.1250.20">
    <property type="entry name" value="MFS general substrate transporter like domains"/>
    <property type="match status" value="1"/>
</dbReference>
<dbReference type="SUPFAM" id="SSF103473">
    <property type="entry name" value="MFS general substrate transporter"/>
    <property type="match status" value="1"/>
</dbReference>
<dbReference type="PANTHER" id="PTHR43791">
    <property type="entry name" value="PERMEASE-RELATED"/>
    <property type="match status" value="1"/>
</dbReference>
<name>V2XVZ6_MONRO</name>
<keyword evidence="8" id="KW-1185">Reference proteome</keyword>
<evidence type="ECO:0000256" key="2">
    <source>
        <dbReference type="ARBA" id="ARBA00022448"/>
    </source>
</evidence>
<dbReference type="InterPro" id="IPR036259">
    <property type="entry name" value="MFS_trans_sf"/>
</dbReference>
<dbReference type="EMBL" id="AWSO01000015">
    <property type="protein sequence ID" value="ESK97942.1"/>
    <property type="molecule type" value="Genomic_DNA"/>
</dbReference>
<feature type="transmembrane region" description="Helical" evidence="6">
    <location>
        <begin position="67"/>
        <end position="87"/>
    </location>
</feature>
<keyword evidence="5 6" id="KW-0472">Membrane</keyword>
<evidence type="ECO:0000313" key="8">
    <source>
        <dbReference type="Proteomes" id="UP000017559"/>
    </source>
</evidence>
<dbReference type="KEGG" id="mrr:Moror_17224"/>
<evidence type="ECO:0000313" key="7">
    <source>
        <dbReference type="EMBL" id="ESK97942.1"/>
    </source>
</evidence>
<comment type="caution">
    <text evidence="7">The sequence shown here is derived from an EMBL/GenBank/DDBJ whole genome shotgun (WGS) entry which is preliminary data.</text>
</comment>
<evidence type="ECO:0000256" key="6">
    <source>
        <dbReference type="SAM" id="Phobius"/>
    </source>
</evidence>
<evidence type="ECO:0000256" key="4">
    <source>
        <dbReference type="ARBA" id="ARBA00022989"/>
    </source>
</evidence>
<dbReference type="HOGENOM" id="CLU_1875961_0_0_1"/>
<dbReference type="AlphaFoldDB" id="V2XVZ6"/>
<keyword evidence="4 6" id="KW-1133">Transmembrane helix</keyword>
<dbReference type="GO" id="GO:0022857">
    <property type="term" value="F:transmembrane transporter activity"/>
    <property type="evidence" value="ECO:0007669"/>
    <property type="project" value="TreeGrafter"/>
</dbReference>
<feature type="transmembrane region" description="Helical" evidence="6">
    <location>
        <begin position="107"/>
        <end position="127"/>
    </location>
</feature>
<evidence type="ECO:0000256" key="5">
    <source>
        <dbReference type="ARBA" id="ARBA00023136"/>
    </source>
</evidence>
<reference evidence="7 8" key="1">
    <citation type="journal article" date="2014" name="BMC Genomics">
        <title>Genome and secretome analysis of the hemibiotrophic fungal pathogen, Moniliophthora roreri, which causes frosty pod rot disease of cacao: mechanisms of the biotrophic and necrotrophic phases.</title>
        <authorList>
            <person name="Meinhardt L.W."/>
            <person name="Costa G.G.L."/>
            <person name="Thomazella D.P.T."/>
            <person name="Teixeira P.J.P.L."/>
            <person name="Carazzolle M.F."/>
            <person name="Schuster S.C."/>
            <person name="Carlson J.E."/>
            <person name="Guiltinan M.J."/>
            <person name="Mieczkowski P."/>
            <person name="Farmer A."/>
            <person name="Ramaraj T."/>
            <person name="Crozier J."/>
            <person name="Davis R.E."/>
            <person name="Shao J."/>
            <person name="Melnick R.L."/>
            <person name="Pereira G.A.G."/>
            <person name="Bailey B.A."/>
        </authorList>
    </citation>
    <scope>NUCLEOTIDE SEQUENCE [LARGE SCALE GENOMIC DNA]</scope>
    <source>
        <strain evidence="7 8">MCA 2997</strain>
    </source>
</reference>
<accession>V2XVZ6</accession>
<feature type="transmembrane region" description="Helical" evidence="6">
    <location>
        <begin position="40"/>
        <end position="60"/>
    </location>
</feature>
<dbReference type="GO" id="GO:0016020">
    <property type="term" value="C:membrane"/>
    <property type="evidence" value="ECO:0007669"/>
    <property type="project" value="UniProtKB-SubCell"/>
</dbReference>
<dbReference type="OrthoDB" id="3639251at2759"/>
<sequence>MKEDLSSYGNELNYFTTYCSIGYVIMLISSQIVMTYVRPSYWLLLLKLVWGILTGLLAASQNAGQIYALRAFIGLCESTVGGMMANALETAMHTTFNRKTGLEGWKWIFIVNRLVAVTVATLGFATIPDYPNKSNP</sequence>
<comment type="subcellular location">
    <subcellularLocation>
        <location evidence="1">Membrane</location>
        <topology evidence="1">Multi-pass membrane protein</topology>
    </subcellularLocation>
</comment>
<organism evidence="7 8">
    <name type="scientific">Moniliophthora roreri (strain MCA 2997)</name>
    <name type="common">Cocoa frosty pod rot fungus</name>
    <name type="synonym">Crinipellis roreri</name>
    <dbReference type="NCBI Taxonomy" id="1381753"/>
    <lineage>
        <taxon>Eukaryota</taxon>
        <taxon>Fungi</taxon>
        <taxon>Dikarya</taxon>
        <taxon>Basidiomycota</taxon>
        <taxon>Agaricomycotina</taxon>
        <taxon>Agaricomycetes</taxon>
        <taxon>Agaricomycetidae</taxon>
        <taxon>Agaricales</taxon>
        <taxon>Marasmiineae</taxon>
        <taxon>Marasmiaceae</taxon>
        <taxon>Moniliophthora</taxon>
    </lineage>
</organism>